<dbReference type="CDD" id="cd00198">
    <property type="entry name" value="vWFA"/>
    <property type="match status" value="1"/>
</dbReference>
<dbReference type="SUPFAM" id="SSF52058">
    <property type="entry name" value="L domain-like"/>
    <property type="match status" value="1"/>
</dbReference>
<dbReference type="InterPro" id="IPR002035">
    <property type="entry name" value="VWF_A"/>
</dbReference>
<protein>
    <recommendedName>
        <fullName evidence="3">VWFA domain-containing protein</fullName>
    </recommendedName>
</protein>
<organism evidence="4 6">
    <name type="scientific">Enterococcus gilvus ATCC BAA-350</name>
    <dbReference type="NCBI Taxonomy" id="1158614"/>
    <lineage>
        <taxon>Bacteria</taxon>
        <taxon>Bacillati</taxon>
        <taxon>Bacillota</taxon>
        <taxon>Bacilli</taxon>
        <taxon>Lactobacillales</taxon>
        <taxon>Enterococcaceae</taxon>
        <taxon>Enterococcus</taxon>
    </lineage>
</organism>
<dbReference type="Gene3D" id="3.40.50.410">
    <property type="entry name" value="von Willebrand factor, type A domain"/>
    <property type="match status" value="1"/>
</dbReference>
<dbReference type="Proteomes" id="UP000014160">
    <property type="component" value="Unassembled WGS sequence"/>
</dbReference>
<feature type="domain" description="VWFA" evidence="3">
    <location>
        <begin position="321"/>
        <end position="516"/>
    </location>
</feature>
<dbReference type="InterPro" id="IPR013783">
    <property type="entry name" value="Ig-like_fold"/>
</dbReference>
<proteinExistence type="predicted"/>
<dbReference type="HOGENOM" id="CLU_326184_0_0_9"/>
<dbReference type="Proteomes" id="UP000013750">
    <property type="component" value="Unassembled WGS sequence"/>
</dbReference>
<reference evidence="5 7" key="2">
    <citation type="submission" date="2013-03" db="EMBL/GenBank/DDBJ databases">
        <title>The Genome Sequence of Enterococcus gilvus ATCC BAA-350 (PacBio/Illumina hybrid assembly).</title>
        <authorList>
            <consortium name="The Broad Institute Genomics Platform"/>
            <consortium name="The Broad Institute Genome Sequencing Center for Infectious Disease"/>
            <person name="Earl A."/>
            <person name="Russ C."/>
            <person name="Gilmore M."/>
            <person name="Surin D."/>
            <person name="Walker B."/>
            <person name="Young S."/>
            <person name="Zeng Q."/>
            <person name="Gargeya S."/>
            <person name="Fitzgerald M."/>
            <person name="Haas B."/>
            <person name="Abouelleil A."/>
            <person name="Allen A.W."/>
            <person name="Alvarado L."/>
            <person name="Arachchi H.M."/>
            <person name="Berlin A.M."/>
            <person name="Chapman S.B."/>
            <person name="Gainer-Dewar J."/>
            <person name="Goldberg J."/>
            <person name="Griggs A."/>
            <person name="Gujja S."/>
            <person name="Hansen M."/>
            <person name="Howarth C."/>
            <person name="Imamovic A."/>
            <person name="Ireland A."/>
            <person name="Larimer J."/>
            <person name="McCowan C."/>
            <person name="Murphy C."/>
            <person name="Pearson M."/>
            <person name="Poon T.W."/>
            <person name="Priest M."/>
            <person name="Roberts A."/>
            <person name="Saif S."/>
            <person name="Shea T."/>
            <person name="Sisk P."/>
            <person name="Sykes S."/>
            <person name="Wortman J."/>
            <person name="Nusbaum C."/>
            <person name="Birren B."/>
        </authorList>
    </citation>
    <scope>NUCLEOTIDE SEQUENCE [LARGE SCALE GENOMIC DNA]</scope>
    <source>
        <strain evidence="5 7">ATCC BAA-350</strain>
    </source>
</reference>
<dbReference type="InterPro" id="IPR052229">
    <property type="entry name" value="Collagen-VI/PIF"/>
</dbReference>
<dbReference type="InterPro" id="IPR041030">
    <property type="entry name" value="SHIRT"/>
</dbReference>
<dbReference type="PATRIC" id="fig|1158614.3.peg.837"/>
<dbReference type="Pfam" id="PF13306">
    <property type="entry name" value="LRR_5"/>
    <property type="match status" value="1"/>
</dbReference>
<keyword evidence="2" id="KW-0812">Transmembrane</keyword>
<gene>
    <name evidence="5" type="ORF">I592_03553</name>
    <name evidence="4" type="ORF">UKC_00808</name>
</gene>
<dbReference type="InterPro" id="IPR041033">
    <property type="entry name" value="SpaA_PFL_dom_1"/>
</dbReference>
<evidence type="ECO:0000313" key="6">
    <source>
        <dbReference type="Proteomes" id="UP000013750"/>
    </source>
</evidence>
<dbReference type="Pfam" id="PF17802">
    <property type="entry name" value="SpaA"/>
    <property type="match status" value="1"/>
</dbReference>
<dbReference type="InterPro" id="IPR026906">
    <property type="entry name" value="LRR_5"/>
</dbReference>
<comment type="caution">
    <text evidence="4">The sequence shown here is derived from an EMBL/GenBank/DDBJ whole genome shotgun (WGS) entry which is preliminary data.</text>
</comment>
<dbReference type="Pfam" id="PF00092">
    <property type="entry name" value="VWA"/>
    <property type="match status" value="1"/>
</dbReference>
<dbReference type="SUPFAM" id="SSF53300">
    <property type="entry name" value="vWA-like"/>
    <property type="match status" value="1"/>
</dbReference>
<name>R2XTH8_9ENTE</name>
<dbReference type="Gene3D" id="3.80.10.10">
    <property type="entry name" value="Ribonuclease Inhibitor"/>
    <property type="match status" value="1"/>
</dbReference>
<dbReference type="AlphaFoldDB" id="R2XTH8"/>
<keyword evidence="2" id="KW-0472">Membrane</keyword>
<evidence type="ECO:0000313" key="4">
    <source>
        <dbReference type="EMBL" id="EOI57833.1"/>
    </source>
</evidence>
<dbReference type="InterPro" id="IPR032675">
    <property type="entry name" value="LRR_dom_sf"/>
</dbReference>
<dbReference type="OrthoDB" id="1771364at2"/>
<keyword evidence="2" id="KW-1133">Transmembrane helix</keyword>
<evidence type="ECO:0000259" key="3">
    <source>
        <dbReference type="PROSITE" id="PS50234"/>
    </source>
</evidence>
<dbReference type="InterPro" id="IPR036465">
    <property type="entry name" value="vWFA_dom_sf"/>
</dbReference>
<sequence length="883" mass="97433">MVQSKESQTESIRESDKTVPSSSEGKEKDTVKEKNPANKTSESTDQKKDETIDDAEEQEIGPKKSTYRTSSTAGFVAEITGSAGVKYHLYSDGTAVLVDGKSVTGDYRLFANARYQEVVYRVTKIADNAFSHSANGKTNEKITGIDFSNSENLEEIGKQAFYGCTKIKTALDFSNCKKLTTIGEGAFWDCFELSGLEFGSHSMVKTIGKDAFRTCKKLAGTSIILPDSVREIGNQAFLIWDGPRFKRLQHKTVLEMDGQLPSLVSVPPPVTEEIKGYESAVDSSNDKTTLHKAAKWLDKDRTEAEIRIDYGSSFDRQAKLDVVFVLDHSGSMLNSADAVGTIDQENYKYPRSFLTNDVVNGATNILLNSSQSGYDNQVALTAFGGGERYLFRTNFSDDAHGIKEFLYDNPATTYNQTNYSAGLQGAIDTIEEYQKPGRIPVVIFISDGLPEGTGDIHGLNQAKILRDRGHRVYPIGIYGTGDENERRKNLENISYDNKTAYLAKDSAAFEKIMEDVLEDVVNSAVPLEIKLEDVLSKDFELSEESDAISISEDGGTASTSAGKIIWDLGGCEQGVLHTMKLKVKLKAGTALSTSGVLPTNDSLQAEDSSIFSVKQPELIRYLAHHTFENASFTGKELPEEIKELLPGSKGGFGDHETIAVTDVAKTTLRTKNGQWWEFVGWDANKKTIASADVTFVGKWKYLGYEWSFIKQTSEGEGLRDAEFSLYQWSGQGVPANDDLVTTTTLTEGKWTLLAVNSSQENSRVDFNVPYGKDSYYQLVETKAPSSYRQPDGQWRFTFDENGWIKNNKMEPIKGPSGEFPPAFESIKEGEFTGFLGVVNHAYKGALPNTGGFGRSSFSIGAFICWTAGMSGVVVWYFFNKKKK</sequence>
<feature type="compositionally biased region" description="Basic and acidic residues" evidence="1">
    <location>
        <begin position="7"/>
        <end position="17"/>
    </location>
</feature>
<evidence type="ECO:0000313" key="7">
    <source>
        <dbReference type="Proteomes" id="UP000014160"/>
    </source>
</evidence>
<dbReference type="PROSITE" id="PS50234">
    <property type="entry name" value="VWFA"/>
    <property type="match status" value="1"/>
</dbReference>
<dbReference type="EMBL" id="AJDQ01000004">
    <property type="protein sequence ID" value="EOI57833.1"/>
    <property type="molecule type" value="Genomic_DNA"/>
</dbReference>
<dbReference type="Pfam" id="PF18655">
    <property type="entry name" value="SHIRT"/>
    <property type="match status" value="1"/>
</dbReference>
<dbReference type="eggNOG" id="COG3291">
    <property type="taxonomic scope" value="Bacteria"/>
</dbReference>
<dbReference type="EMBL" id="ASWH01000002">
    <property type="protein sequence ID" value="EOW79413.1"/>
    <property type="molecule type" value="Genomic_DNA"/>
</dbReference>
<dbReference type="Gene3D" id="2.60.40.10">
    <property type="entry name" value="Immunoglobulins"/>
    <property type="match status" value="1"/>
</dbReference>
<reference evidence="4 6" key="1">
    <citation type="submission" date="2013-02" db="EMBL/GenBank/DDBJ databases">
        <title>The Genome Sequence of Enterococcus gilvus ATCC BAA-350.</title>
        <authorList>
            <consortium name="The Broad Institute Genome Sequencing Platform"/>
            <consortium name="The Broad Institute Genome Sequencing Center for Infectious Disease"/>
            <person name="Earl A.M."/>
            <person name="Gilmore M.S."/>
            <person name="Lebreton F."/>
            <person name="Walker B."/>
            <person name="Young S.K."/>
            <person name="Zeng Q."/>
            <person name="Gargeya S."/>
            <person name="Fitzgerald M."/>
            <person name="Haas B."/>
            <person name="Abouelleil A."/>
            <person name="Alvarado L."/>
            <person name="Arachchi H.M."/>
            <person name="Berlin A.M."/>
            <person name="Chapman S.B."/>
            <person name="Dewar J."/>
            <person name="Goldberg J."/>
            <person name="Griggs A."/>
            <person name="Gujja S."/>
            <person name="Hansen M."/>
            <person name="Howarth C."/>
            <person name="Imamovic A."/>
            <person name="Larimer J."/>
            <person name="McCowan C."/>
            <person name="Murphy C."/>
            <person name="Neiman D."/>
            <person name="Pearson M."/>
            <person name="Priest M."/>
            <person name="Roberts A."/>
            <person name="Saif S."/>
            <person name="Shea T."/>
            <person name="Sisk P."/>
            <person name="Sykes S."/>
            <person name="Wortman J."/>
            <person name="Nusbaum C."/>
            <person name="Birren B."/>
        </authorList>
    </citation>
    <scope>NUCLEOTIDE SEQUENCE [LARGE SCALE GENOMIC DNA]</scope>
    <source>
        <strain evidence="4 6">ATCC BAA-350</strain>
    </source>
</reference>
<feature type="compositionally biased region" description="Basic and acidic residues" evidence="1">
    <location>
        <begin position="24"/>
        <end position="50"/>
    </location>
</feature>
<keyword evidence="7" id="KW-1185">Reference proteome</keyword>
<feature type="transmembrane region" description="Helical" evidence="2">
    <location>
        <begin position="857"/>
        <end position="878"/>
    </location>
</feature>
<dbReference type="PANTHER" id="PTHR22588">
    <property type="entry name" value="VWFA DOMAIN-CONTAINING PROTEIN"/>
    <property type="match status" value="1"/>
</dbReference>
<dbReference type="PANTHER" id="PTHR22588:SF3">
    <property type="entry name" value="VWFA DOMAIN-CONTAINING PROTEIN"/>
    <property type="match status" value="1"/>
</dbReference>
<dbReference type="SMART" id="SM00327">
    <property type="entry name" value="VWA"/>
    <property type="match status" value="1"/>
</dbReference>
<evidence type="ECO:0000256" key="1">
    <source>
        <dbReference type="SAM" id="MobiDB-lite"/>
    </source>
</evidence>
<evidence type="ECO:0000256" key="2">
    <source>
        <dbReference type="SAM" id="Phobius"/>
    </source>
</evidence>
<feature type="region of interest" description="Disordered" evidence="1">
    <location>
        <begin position="1"/>
        <end position="67"/>
    </location>
</feature>
<dbReference type="RefSeq" id="WP_010779257.1">
    <property type="nucleotide sequence ID" value="NZ_KB946867.1"/>
</dbReference>
<evidence type="ECO:0000313" key="5">
    <source>
        <dbReference type="EMBL" id="EOW79413.1"/>
    </source>
</evidence>
<accession>R2XTH8</accession>